<keyword evidence="2" id="KW-1185">Reference proteome</keyword>
<sequence>MNGYAGCEAPGTDSLASGLGVLVRLPFELSACLAAELLALLTLKVDSGVEPLRPPRTSPANLQDEDHPLGTLYMSCQPFLPVFQRSICEGIRSCRDGLWDSYESQAKDGVRIHRLVSETNWHKVVKELARWLYELLQLLTRERIRWFLTQIVYIAWGIVA</sequence>
<dbReference type="EMBL" id="CAUYUJ010008227">
    <property type="protein sequence ID" value="CAK0823255.1"/>
    <property type="molecule type" value="Genomic_DNA"/>
</dbReference>
<comment type="caution">
    <text evidence="1">The sequence shown here is derived from an EMBL/GenBank/DDBJ whole genome shotgun (WGS) entry which is preliminary data.</text>
</comment>
<accession>A0ABN9RZ61</accession>
<evidence type="ECO:0008006" key="3">
    <source>
        <dbReference type="Google" id="ProtNLM"/>
    </source>
</evidence>
<name>A0ABN9RZ61_9DINO</name>
<proteinExistence type="predicted"/>
<protein>
    <recommendedName>
        <fullName evidence="3">Peroxisomal membrane protein PEX16</fullName>
    </recommendedName>
</protein>
<gene>
    <name evidence="1" type="ORF">PCOR1329_LOCUS24064</name>
</gene>
<evidence type="ECO:0000313" key="1">
    <source>
        <dbReference type="EMBL" id="CAK0823255.1"/>
    </source>
</evidence>
<dbReference type="Proteomes" id="UP001189429">
    <property type="component" value="Unassembled WGS sequence"/>
</dbReference>
<reference evidence="1" key="1">
    <citation type="submission" date="2023-10" db="EMBL/GenBank/DDBJ databases">
        <authorList>
            <person name="Chen Y."/>
            <person name="Shah S."/>
            <person name="Dougan E. K."/>
            <person name="Thang M."/>
            <person name="Chan C."/>
        </authorList>
    </citation>
    <scope>NUCLEOTIDE SEQUENCE [LARGE SCALE GENOMIC DNA]</scope>
</reference>
<organism evidence="1 2">
    <name type="scientific">Prorocentrum cordatum</name>
    <dbReference type="NCBI Taxonomy" id="2364126"/>
    <lineage>
        <taxon>Eukaryota</taxon>
        <taxon>Sar</taxon>
        <taxon>Alveolata</taxon>
        <taxon>Dinophyceae</taxon>
        <taxon>Prorocentrales</taxon>
        <taxon>Prorocentraceae</taxon>
        <taxon>Prorocentrum</taxon>
    </lineage>
</organism>
<evidence type="ECO:0000313" key="2">
    <source>
        <dbReference type="Proteomes" id="UP001189429"/>
    </source>
</evidence>
<feature type="non-terminal residue" evidence="1">
    <location>
        <position position="160"/>
    </location>
</feature>